<dbReference type="GO" id="GO:0016887">
    <property type="term" value="F:ATP hydrolysis activity"/>
    <property type="evidence" value="ECO:0007669"/>
    <property type="project" value="InterPro"/>
</dbReference>
<dbReference type="PROSITE" id="PS50893">
    <property type="entry name" value="ABC_TRANSPORTER_2"/>
    <property type="match status" value="1"/>
</dbReference>
<dbReference type="AlphaFoldDB" id="A0A6M0H4B5"/>
<evidence type="ECO:0000259" key="8">
    <source>
        <dbReference type="PROSITE" id="PS50893"/>
    </source>
</evidence>
<evidence type="ECO:0000256" key="2">
    <source>
        <dbReference type="ARBA" id="ARBA00022475"/>
    </source>
</evidence>
<comment type="function">
    <text evidence="7">Part of the ABC transporter complex PotABCD involved in spermidine/putrescine import. Responsible for energy coupling to the transport system.</text>
</comment>
<dbReference type="InterPro" id="IPR050093">
    <property type="entry name" value="ABC_SmlMolc_Importer"/>
</dbReference>
<dbReference type="InterPro" id="IPR027417">
    <property type="entry name" value="P-loop_NTPase"/>
</dbReference>
<protein>
    <recommendedName>
        <fullName evidence="7">Spermidine/putrescine import ATP-binding protein PotA</fullName>
        <ecNumber evidence="7">7.6.2.11</ecNumber>
    </recommendedName>
</protein>
<dbReference type="InterPro" id="IPR005893">
    <property type="entry name" value="PotA-like"/>
</dbReference>
<reference evidence="9 10" key="1">
    <citation type="submission" date="2020-02" db="EMBL/GenBank/DDBJ databases">
        <title>Genome assembly of a novel Clostridium senegalense strain.</title>
        <authorList>
            <person name="Gupta T.B."/>
            <person name="Jauregui R."/>
            <person name="Maclean P."/>
            <person name="Nawarathana A."/>
            <person name="Brightwell G."/>
        </authorList>
    </citation>
    <scope>NUCLEOTIDE SEQUENCE [LARGE SCALE GENOMIC DNA]</scope>
    <source>
        <strain evidence="9 10">AGRFS4</strain>
    </source>
</reference>
<evidence type="ECO:0000313" key="9">
    <source>
        <dbReference type="EMBL" id="NEU04711.1"/>
    </source>
</evidence>
<dbReference type="InterPro" id="IPR013611">
    <property type="entry name" value="Transp-assoc_OB_typ2"/>
</dbReference>
<gene>
    <name evidence="7" type="primary">potA</name>
    <name evidence="9" type="ORF">G3M99_07490</name>
</gene>
<dbReference type="GO" id="GO:0005524">
    <property type="term" value="F:ATP binding"/>
    <property type="evidence" value="ECO:0007669"/>
    <property type="project" value="UniProtKB-KW"/>
</dbReference>
<proteinExistence type="inferred from homology"/>
<dbReference type="InterPro" id="IPR003439">
    <property type="entry name" value="ABC_transporter-like_ATP-bd"/>
</dbReference>
<dbReference type="EC" id="7.6.2.11" evidence="7"/>
<dbReference type="Pfam" id="PF08402">
    <property type="entry name" value="TOBE_2"/>
    <property type="match status" value="1"/>
</dbReference>
<dbReference type="FunFam" id="3.40.50.300:FF:000133">
    <property type="entry name" value="Spermidine/putrescine import ATP-binding protein PotA"/>
    <property type="match status" value="1"/>
</dbReference>
<evidence type="ECO:0000256" key="3">
    <source>
        <dbReference type="ARBA" id="ARBA00022741"/>
    </source>
</evidence>
<accession>A0A6M0H4B5</accession>
<keyword evidence="3 7" id="KW-0547">Nucleotide-binding</keyword>
<evidence type="ECO:0000256" key="6">
    <source>
        <dbReference type="ARBA" id="ARBA00023136"/>
    </source>
</evidence>
<evidence type="ECO:0000256" key="4">
    <source>
        <dbReference type="ARBA" id="ARBA00022840"/>
    </source>
</evidence>
<evidence type="ECO:0000313" key="10">
    <source>
        <dbReference type="Proteomes" id="UP000481872"/>
    </source>
</evidence>
<dbReference type="RefSeq" id="WP_243151890.1">
    <property type="nucleotide sequence ID" value="NZ_JAAGPU010000011.1"/>
</dbReference>
<comment type="subunit">
    <text evidence="7">The complex is composed of two ATP-binding proteins (PotA), two transmembrane proteins (PotB and PotC) and a solute-binding protein (PotD).</text>
</comment>
<keyword evidence="10" id="KW-1185">Reference proteome</keyword>
<keyword evidence="1 7" id="KW-0813">Transport</keyword>
<dbReference type="GO" id="GO:0043190">
    <property type="term" value="C:ATP-binding cassette (ABC) transporter complex"/>
    <property type="evidence" value="ECO:0007669"/>
    <property type="project" value="InterPro"/>
</dbReference>
<organism evidence="9 10">
    <name type="scientific">Clostridium senegalense</name>
    <dbReference type="NCBI Taxonomy" id="1465809"/>
    <lineage>
        <taxon>Bacteria</taxon>
        <taxon>Bacillati</taxon>
        <taxon>Bacillota</taxon>
        <taxon>Clostridia</taxon>
        <taxon>Eubacteriales</taxon>
        <taxon>Clostridiaceae</taxon>
        <taxon>Clostridium</taxon>
    </lineage>
</organism>
<name>A0A6M0H4B5_9CLOT</name>
<comment type="similarity">
    <text evidence="7">Belongs to the ABC transporter superfamily. Spermidine/putrescine importer (TC 3.A.1.11.1) family.</text>
</comment>
<dbReference type="Pfam" id="PF00005">
    <property type="entry name" value="ABC_tran"/>
    <property type="match status" value="1"/>
</dbReference>
<comment type="caution">
    <text evidence="9">The sequence shown here is derived from an EMBL/GenBank/DDBJ whole genome shotgun (WGS) entry which is preliminary data.</text>
</comment>
<dbReference type="InterPro" id="IPR003593">
    <property type="entry name" value="AAA+_ATPase"/>
</dbReference>
<dbReference type="SUPFAM" id="SSF52540">
    <property type="entry name" value="P-loop containing nucleoside triphosphate hydrolases"/>
    <property type="match status" value="1"/>
</dbReference>
<dbReference type="InterPro" id="IPR017871">
    <property type="entry name" value="ABC_transporter-like_CS"/>
</dbReference>
<dbReference type="NCBIfam" id="TIGR01187">
    <property type="entry name" value="potA"/>
    <property type="match status" value="1"/>
</dbReference>
<comment type="catalytic activity">
    <reaction evidence="7">
        <text>ATP + H2O + polyamine-[polyamine-binding protein]Side 1 = ADP + phosphate + polyamineSide 2 + [polyamine-binding protein]Side 1.</text>
        <dbReference type="EC" id="7.6.2.11"/>
    </reaction>
</comment>
<sequence length="360" mass="40583">MIDVMVQLKGISKGFLESDFLAVDNVSLDIRKGEFLTVLGPSGCGKTTTLRMIAGFENPTKGEIFIDGEEISKVPPYKRCVNTVFQSYALFPHMNIYENIAFGLRVKNVKDSEVKEKVHEMLKMVQLEGFEKRMPSELSGGQKQRVAIARAVINNPKVLLLDEPLGALDLKLRKQMQLELKQLQRKLGITFIYVTHDQEEALTMSDRIVVMNNGVIEHVGTPSEIYEKPRTKFVANFIGETNLFEGTVLERGEELYLVDNKFGEDILIGHTENSITEEICLAIRPERIKLSNNIDNGMVGIKVKVKERIYNGSVIKTVVITENGTEFIVAEPISQVYSLEEQNKPNIFAIWNPKHAVVVQ</sequence>
<feature type="domain" description="ABC transporter" evidence="8">
    <location>
        <begin position="6"/>
        <end position="238"/>
    </location>
</feature>
<dbReference type="SMART" id="SM00382">
    <property type="entry name" value="AAA"/>
    <property type="match status" value="1"/>
</dbReference>
<dbReference type="EMBL" id="JAAGPU010000011">
    <property type="protein sequence ID" value="NEU04711.1"/>
    <property type="molecule type" value="Genomic_DNA"/>
</dbReference>
<dbReference type="PANTHER" id="PTHR42781">
    <property type="entry name" value="SPERMIDINE/PUTRESCINE IMPORT ATP-BINDING PROTEIN POTA"/>
    <property type="match status" value="1"/>
</dbReference>
<dbReference type="Gene3D" id="2.40.50.100">
    <property type="match status" value="1"/>
</dbReference>
<keyword evidence="5 7" id="KW-1278">Translocase</keyword>
<keyword evidence="6 7" id="KW-0472">Membrane</keyword>
<dbReference type="InterPro" id="IPR008995">
    <property type="entry name" value="Mo/tungstate-bd_C_term_dom"/>
</dbReference>
<dbReference type="GO" id="GO:0015594">
    <property type="term" value="F:ABC-type putrescine transporter activity"/>
    <property type="evidence" value="ECO:0007669"/>
    <property type="project" value="InterPro"/>
</dbReference>
<dbReference type="SUPFAM" id="SSF50331">
    <property type="entry name" value="MOP-like"/>
    <property type="match status" value="1"/>
</dbReference>
<dbReference type="CDD" id="cd03300">
    <property type="entry name" value="ABC_PotA_N"/>
    <property type="match status" value="1"/>
</dbReference>
<evidence type="ECO:0000256" key="7">
    <source>
        <dbReference type="RuleBase" id="RU364083"/>
    </source>
</evidence>
<keyword evidence="2 7" id="KW-1003">Cell membrane</keyword>
<dbReference type="Gene3D" id="3.40.50.300">
    <property type="entry name" value="P-loop containing nucleotide triphosphate hydrolases"/>
    <property type="match status" value="1"/>
</dbReference>
<dbReference type="PROSITE" id="PS00211">
    <property type="entry name" value="ABC_TRANSPORTER_1"/>
    <property type="match status" value="1"/>
</dbReference>
<evidence type="ECO:0000256" key="1">
    <source>
        <dbReference type="ARBA" id="ARBA00022448"/>
    </source>
</evidence>
<keyword evidence="4 7" id="KW-0067">ATP-binding</keyword>
<dbReference type="Proteomes" id="UP000481872">
    <property type="component" value="Unassembled WGS sequence"/>
</dbReference>
<dbReference type="PANTHER" id="PTHR42781:SF4">
    <property type="entry name" value="SPERMIDINE_PUTRESCINE IMPORT ATP-BINDING PROTEIN POTA"/>
    <property type="match status" value="1"/>
</dbReference>
<dbReference type="InterPro" id="IPR017879">
    <property type="entry name" value="PotA_ATP-bd"/>
</dbReference>
<evidence type="ECO:0000256" key="5">
    <source>
        <dbReference type="ARBA" id="ARBA00022967"/>
    </source>
</evidence>